<keyword evidence="2" id="KW-0812">Transmembrane</keyword>
<evidence type="ECO:0000313" key="3">
    <source>
        <dbReference type="EMBL" id="RIV38424.1"/>
    </source>
</evidence>
<reference evidence="3 4" key="1">
    <citation type="submission" date="2018-08" db="EMBL/GenBank/DDBJ databases">
        <title>Jishengella sp. nov., isolated from a root of Azadirachta indica A. Juss. var. siamensis Valenton.</title>
        <authorList>
            <person name="Kuncharoen N."/>
            <person name="Tanasupawat S."/>
            <person name="Kudo T."/>
            <person name="Ohkuma M."/>
        </authorList>
    </citation>
    <scope>NUCLEOTIDE SEQUENCE [LARGE SCALE GENOMIC DNA]</scope>
    <source>
        <strain evidence="3 4">AZ1-13</strain>
    </source>
</reference>
<dbReference type="RefSeq" id="WP_119575695.1">
    <property type="nucleotide sequence ID" value="NZ_QXEC01000010.1"/>
</dbReference>
<feature type="transmembrane region" description="Helical" evidence="2">
    <location>
        <begin position="147"/>
        <end position="165"/>
    </location>
</feature>
<keyword evidence="2" id="KW-0472">Membrane</keyword>
<feature type="transmembrane region" description="Helical" evidence="2">
    <location>
        <begin position="61"/>
        <end position="91"/>
    </location>
</feature>
<organism evidence="3 4">
    <name type="scientific">Micromonospora radicis</name>
    <dbReference type="NCBI Taxonomy" id="1894971"/>
    <lineage>
        <taxon>Bacteria</taxon>
        <taxon>Bacillati</taxon>
        <taxon>Actinomycetota</taxon>
        <taxon>Actinomycetes</taxon>
        <taxon>Micromonosporales</taxon>
        <taxon>Micromonosporaceae</taxon>
        <taxon>Micromonospora</taxon>
    </lineage>
</organism>
<evidence type="ECO:0000256" key="1">
    <source>
        <dbReference type="SAM" id="MobiDB-lite"/>
    </source>
</evidence>
<feature type="transmembrane region" description="Helical" evidence="2">
    <location>
        <begin position="103"/>
        <end position="127"/>
    </location>
</feature>
<sequence>MSPTTRYLCGAAYSNHDFAEEVIAELVENGRRAVVPAIGYDLGPVLRHCYRARQLWFGQNLIITVILFLGVILAFASTATLLLFALAVVGFSHLLNSPARSNWRIAILIGVILLLVLIAPALLQLVASVAPDSPLLPGDDGPSMTAVIGWAVGLALAVLGTIAATRRTVLRTLTQDLAPERKPADLPSAPADRLLARHRVETVEEAQHGNIVLHSGPDPFLGAGRVTHAWSMALELRRDNAAGQSAERAADDRVAVDPVALNRHVKRCLAALAGTDLPPHERLAGLALRDQIMAAGTRWRKYPLIDQEFRLPYPYATPQAMEAIIRAPQTSARHFLRATVGAENREVVEDKGTTIMPAEYQNIVVSTFTHIAVEGGMLYVENVSTVLGPLRQEFLDIDQYAPGDENGSEPLLQALRTFPGSTLLAPVRLLQAISRAFSVSRAMGRAERDTDSQPVYDFGARAEARQLASAPRPVTYLQRLDAEKYSKLMERRISEAIIGYLRNNGIDTAEYETRMNVFNNNGVFIRGDNQGAAAAGTGAHALLNQNTPNQRKDGQRAGAGAQK</sequence>
<keyword evidence="2" id="KW-1133">Transmembrane helix</keyword>
<evidence type="ECO:0000256" key="2">
    <source>
        <dbReference type="SAM" id="Phobius"/>
    </source>
</evidence>
<dbReference type="Proteomes" id="UP000283832">
    <property type="component" value="Unassembled WGS sequence"/>
</dbReference>
<proteinExistence type="predicted"/>
<accession>A0A418MUY4</accession>
<feature type="region of interest" description="Disordered" evidence="1">
    <location>
        <begin position="542"/>
        <end position="563"/>
    </location>
</feature>
<protein>
    <submittedName>
        <fullName evidence="3">Uncharacterized protein</fullName>
    </submittedName>
</protein>
<gene>
    <name evidence="3" type="ORF">D2L64_12850</name>
</gene>
<dbReference type="AlphaFoldDB" id="A0A418MUY4"/>
<keyword evidence="4" id="KW-1185">Reference proteome</keyword>
<dbReference type="OrthoDB" id="3078176at2"/>
<comment type="caution">
    <text evidence="3">The sequence shown here is derived from an EMBL/GenBank/DDBJ whole genome shotgun (WGS) entry which is preliminary data.</text>
</comment>
<evidence type="ECO:0000313" key="4">
    <source>
        <dbReference type="Proteomes" id="UP000283832"/>
    </source>
</evidence>
<dbReference type="EMBL" id="QXEC01000010">
    <property type="protein sequence ID" value="RIV38424.1"/>
    <property type="molecule type" value="Genomic_DNA"/>
</dbReference>
<name>A0A418MUY4_9ACTN</name>